<gene>
    <name evidence="1" type="ordered locus">EcE24377A_0961</name>
</gene>
<keyword evidence="2" id="KW-1185">Reference proteome</keyword>
<evidence type="ECO:0000313" key="1">
    <source>
        <dbReference type="EMBL" id="ABV20136.1"/>
    </source>
</evidence>
<dbReference type="HOGENOM" id="CLU_3403240_0_0_6"/>
<dbReference type="KEGG" id="ecw:EcE24377A_0961"/>
<organism evidence="1 2">
    <name type="scientific">Escherichia coli O139:H28 (strain E24377A / ETEC)</name>
    <dbReference type="NCBI Taxonomy" id="331111"/>
    <lineage>
        <taxon>Bacteria</taxon>
        <taxon>Pseudomonadati</taxon>
        <taxon>Pseudomonadota</taxon>
        <taxon>Gammaproteobacteria</taxon>
        <taxon>Enterobacterales</taxon>
        <taxon>Enterobacteriaceae</taxon>
        <taxon>Escherichia</taxon>
    </lineage>
</organism>
<protein>
    <submittedName>
        <fullName evidence="1">Uncharacterized protein</fullName>
    </submittedName>
</protein>
<sequence length="30" mass="3547">MRENQKARSTVNFYLNRCDQPTRHVGLLAK</sequence>
<dbReference type="Proteomes" id="UP000001122">
    <property type="component" value="Chromosome"/>
</dbReference>
<reference evidence="2" key="1">
    <citation type="journal article" date="2008" name="J. Bacteriol.">
        <title>The pangenome structure of Escherichia coli: comparative genomic analysis of E. coli commensal and pathogenic isolates.</title>
        <authorList>
            <person name="Rasko D.A."/>
            <person name="Rosovitz M.J."/>
            <person name="Myers G.S."/>
            <person name="Mongodin E.F."/>
            <person name="Fricke W.F."/>
            <person name="Gajer P."/>
            <person name="Crabtree J."/>
            <person name="Sebaihia M."/>
            <person name="Thomson N.R."/>
            <person name="Chaudhuri R."/>
            <person name="Henderson I.R."/>
            <person name="Sperandio V."/>
            <person name="Ravel J."/>
        </authorList>
    </citation>
    <scope>NUCLEOTIDE SEQUENCE [LARGE SCALE GENOMIC DNA]</scope>
    <source>
        <strain evidence="2">E24377A / ETEC</strain>
    </source>
</reference>
<name>A7ZJV5_ECO24</name>
<dbReference type="AlphaFoldDB" id="A7ZJV5"/>
<proteinExistence type="predicted"/>
<evidence type="ECO:0000313" key="2">
    <source>
        <dbReference type="Proteomes" id="UP000001122"/>
    </source>
</evidence>
<dbReference type="EMBL" id="CP000800">
    <property type="protein sequence ID" value="ABV20136.1"/>
    <property type="molecule type" value="Genomic_DNA"/>
</dbReference>
<accession>A7ZJV5</accession>